<dbReference type="STRING" id="1123303.GCA_000372425_01549"/>
<keyword evidence="3" id="KW-1185">Reference proteome</keyword>
<evidence type="ECO:0000313" key="3">
    <source>
        <dbReference type="Proteomes" id="UP000249495"/>
    </source>
</evidence>
<accession>A0A2X3W5V6</accession>
<evidence type="ECO:0000256" key="1">
    <source>
        <dbReference type="SAM" id="Coils"/>
    </source>
</evidence>
<gene>
    <name evidence="2" type="ORF">NCTC12278_00171</name>
</gene>
<sequence>MEKSVAFSKVYTITENGIKSFYYYIQTEIEPRKNKWDFMVRMYFADNLPIQKQKEIIDVELMRQEDSLEQLLELQKLLEKRMNRFQKFSLETGLKQKEVLIEELRQLKKEIEKNSLSNNKAGIFYAWSSKQLAEVEAKRHAELFY</sequence>
<evidence type="ECO:0000313" key="2">
    <source>
        <dbReference type="EMBL" id="SQF39113.1"/>
    </source>
</evidence>
<feature type="coiled-coil region" evidence="1">
    <location>
        <begin position="61"/>
        <end position="117"/>
    </location>
</feature>
<dbReference type="EMBL" id="LS483343">
    <property type="protein sequence ID" value="SQF39113.1"/>
    <property type="molecule type" value="Genomic_DNA"/>
</dbReference>
<organism evidence="2 3">
    <name type="scientific">Streptococcus ferus</name>
    <dbReference type="NCBI Taxonomy" id="1345"/>
    <lineage>
        <taxon>Bacteria</taxon>
        <taxon>Bacillati</taxon>
        <taxon>Bacillota</taxon>
        <taxon>Bacilli</taxon>
        <taxon>Lactobacillales</taxon>
        <taxon>Streptococcaceae</taxon>
        <taxon>Streptococcus</taxon>
    </lineage>
</organism>
<dbReference type="RefSeq" id="WP_018030872.1">
    <property type="nucleotide sequence ID" value="NZ_LS483343.1"/>
</dbReference>
<dbReference type="SUPFAM" id="SSF46785">
    <property type="entry name" value="Winged helix' DNA-binding domain"/>
    <property type="match status" value="1"/>
</dbReference>
<dbReference type="KEGG" id="sfer:NCTC12278_00171"/>
<proteinExistence type="predicted"/>
<dbReference type="AlphaFoldDB" id="A0A2X3W5V6"/>
<name>A0A2X3W5V6_9STRE</name>
<protein>
    <submittedName>
        <fullName evidence="2">Uncharacterized protein</fullName>
    </submittedName>
</protein>
<dbReference type="Gene3D" id="6.10.140.1570">
    <property type="match status" value="1"/>
</dbReference>
<reference evidence="2 3" key="1">
    <citation type="submission" date="2018-06" db="EMBL/GenBank/DDBJ databases">
        <authorList>
            <consortium name="Pathogen Informatics"/>
            <person name="Doyle S."/>
        </authorList>
    </citation>
    <scope>NUCLEOTIDE SEQUENCE [LARGE SCALE GENOMIC DNA]</scope>
    <source>
        <strain evidence="2 3">NCTC12278</strain>
    </source>
</reference>
<dbReference type="InterPro" id="IPR036390">
    <property type="entry name" value="WH_DNA-bd_sf"/>
</dbReference>
<dbReference type="Proteomes" id="UP000249495">
    <property type="component" value="Chromosome 1"/>
</dbReference>
<keyword evidence="1" id="KW-0175">Coiled coil</keyword>